<keyword evidence="3" id="KW-0539">Nucleus</keyword>
<evidence type="ECO:0008006" key="9">
    <source>
        <dbReference type="Google" id="ProtNLM"/>
    </source>
</evidence>
<dbReference type="Gene3D" id="3.30.420.10">
    <property type="entry name" value="Ribonuclease H-like superfamily/Ribonuclease H"/>
    <property type="match status" value="1"/>
</dbReference>
<dbReference type="PANTHER" id="PTHR10417:SF3">
    <property type="entry name" value="GLUCOCORTICOID MODULATORY ELEMENT-BINDING PROTEIN 1"/>
    <property type="match status" value="1"/>
</dbReference>
<dbReference type="InterPro" id="IPR038717">
    <property type="entry name" value="Tc1-like_DDE_dom"/>
</dbReference>
<reference evidence="7" key="1">
    <citation type="submission" date="2023-07" db="EMBL/GenBank/DDBJ databases">
        <authorList>
            <person name="Stuckert A."/>
        </authorList>
    </citation>
    <scope>NUCLEOTIDE SEQUENCE</scope>
</reference>
<evidence type="ECO:0000313" key="7">
    <source>
        <dbReference type="EMBL" id="CAJ0915621.1"/>
    </source>
</evidence>
<evidence type="ECO:0000256" key="3">
    <source>
        <dbReference type="ARBA" id="ARBA00023242"/>
    </source>
</evidence>
<evidence type="ECO:0000259" key="6">
    <source>
        <dbReference type="Pfam" id="PF25892"/>
    </source>
</evidence>
<feature type="domain" description="GMEB1/2/Spe-44-like" evidence="6">
    <location>
        <begin position="221"/>
        <end position="263"/>
    </location>
</feature>
<organism evidence="7 8">
    <name type="scientific">Ranitomeya imitator</name>
    <name type="common">mimic poison frog</name>
    <dbReference type="NCBI Taxonomy" id="111125"/>
    <lineage>
        <taxon>Eukaryota</taxon>
        <taxon>Metazoa</taxon>
        <taxon>Chordata</taxon>
        <taxon>Craniata</taxon>
        <taxon>Vertebrata</taxon>
        <taxon>Euteleostomi</taxon>
        <taxon>Amphibia</taxon>
        <taxon>Batrachia</taxon>
        <taxon>Anura</taxon>
        <taxon>Neobatrachia</taxon>
        <taxon>Hyloidea</taxon>
        <taxon>Dendrobatidae</taxon>
        <taxon>Dendrobatinae</taxon>
        <taxon>Ranitomeya</taxon>
    </lineage>
</organism>
<protein>
    <recommendedName>
        <fullName evidence="9">Tc1-like transposase DDE domain-containing protein</fullName>
    </recommendedName>
</protein>
<dbReference type="PANTHER" id="PTHR10417">
    <property type="entry name" value="GLUCOCORTICOID MODULATORY ELEMENT-BINDING PROTEIN"/>
    <property type="match status" value="1"/>
</dbReference>
<evidence type="ECO:0000256" key="4">
    <source>
        <dbReference type="SAM" id="MobiDB-lite"/>
    </source>
</evidence>
<comment type="caution">
    <text evidence="7">The sequence shown here is derived from an EMBL/GenBank/DDBJ whole genome shotgun (WGS) entry which is preliminary data.</text>
</comment>
<sequence length="442" mass="49200">MKSEDYQQILQHNIGPSVRRLGLPQKSWVFQQDNDPKHTSKSTRKWFERKPWRLLRWPAMSPDLNPIEHLWRDLKMAVWRRHPSNIRDLEQFAKEEWSKIPAEHYKLNEDNTKECVCNHFQEETEYYLTELQGPNCCSPAGRQMETDGGRTGHASAMFCCRRPGGAARGSRDLREYARAYHGSQDPKDSPGAGRRAHCACARHFEDGGAHRETRGASGELEETLLFWKGISDVGLMDEVICKVQNEIEEILSGVQQRIGQEPFQITDLERQLEEQKKQEGSHSPVLQNVVLMPVNTPKPPKRPRLQRPASAGTLSTQSSQPQYTVLSPLTLAPVGQHFSLGGLRYTTVLGKTGGSDALTVLATEMQDSGSLGAVMSPVELVAMDSGLGQDGVGEEGQTIIQIDPAPDPESGSKVMQLGDGKVLGVGHTDDLHDVEIVVLEDE</sequence>
<keyword evidence="8" id="KW-1185">Reference proteome</keyword>
<gene>
    <name evidence="7" type="ORF">RIMI_LOCUS74865</name>
</gene>
<dbReference type="EMBL" id="CAUEEQ010000037">
    <property type="protein sequence ID" value="CAJ0915621.1"/>
    <property type="molecule type" value="Genomic_DNA"/>
</dbReference>
<feature type="domain" description="Tc1-like transposase DDE" evidence="5">
    <location>
        <begin position="25"/>
        <end position="89"/>
    </location>
</feature>
<name>A0ABN9KQW6_9NEOB</name>
<proteinExistence type="predicted"/>
<keyword evidence="1" id="KW-0805">Transcription regulation</keyword>
<dbReference type="Pfam" id="PF13358">
    <property type="entry name" value="DDE_3"/>
    <property type="match status" value="1"/>
</dbReference>
<dbReference type="Proteomes" id="UP001176940">
    <property type="component" value="Unassembled WGS sequence"/>
</dbReference>
<evidence type="ECO:0000256" key="1">
    <source>
        <dbReference type="ARBA" id="ARBA00023015"/>
    </source>
</evidence>
<evidence type="ECO:0000313" key="8">
    <source>
        <dbReference type="Proteomes" id="UP001176940"/>
    </source>
</evidence>
<feature type="region of interest" description="Disordered" evidence="4">
    <location>
        <begin position="274"/>
        <end position="320"/>
    </location>
</feature>
<evidence type="ECO:0000259" key="5">
    <source>
        <dbReference type="Pfam" id="PF13358"/>
    </source>
</evidence>
<dbReference type="InterPro" id="IPR036397">
    <property type="entry name" value="RNaseH_sf"/>
</dbReference>
<dbReference type="InterPro" id="IPR059099">
    <property type="entry name" value="GMEB1/2/Spe-44_dom"/>
</dbReference>
<accession>A0ABN9KQW6</accession>
<evidence type="ECO:0000256" key="2">
    <source>
        <dbReference type="ARBA" id="ARBA00023163"/>
    </source>
</evidence>
<keyword evidence="2" id="KW-0804">Transcription</keyword>
<dbReference type="Pfam" id="PF25892">
    <property type="entry name" value="Spe-44"/>
    <property type="match status" value="1"/>
</dbReference>